<dbReference type="RefSeq" id="WP_116540519.1">
    <property type="nucleotide sequence ID" value="NZ_QAYL01000018.1"/>
</dbReference>
<evidence type="ECO:0000313" key="1">
    <source>
        <dbReference type="EMBL" id="RFD25159.1"/>
    </source>
</evidence>
<dbReference type="Proteomes" id="UP000258522">
    <property type="component" value="Unassembled WGS sequence"/>
</dbReference>
<protein>
    <submittedName>
        <fullName evidence="1">Uncharacterized protein</fullName>
    </submittedName>
</protein>
<gene>
    <name evidence="1" type="ORF">MUBE_10820</name>
</gene>
<organism evidence="1 2">
    <name type="scientific">Mycobacterium uberis</name>
    <dbReference type="NCBI Taxonomy" id="2162698"/>
    <lineage>
        <taxon>Bacteria</taxon>
        <taxon>Bacillati</taxon>
        <taxon>Actinomycetota</taxon>
        <taxon>Actinomycetes</taxon>
        <taxon>Mycobacteriales</taxon>
        <taxon>Mycobacteriaceae</taxon>
        <taxon>Mycobacterium</taxon>
    </lineage>
</organism>
<dbReference type="EMBL" id="QAYL01000018">
    <property type="protein sequence ID" value="RFD25159.1"/>
    <property type="molecule type" value="Genomic_DNA"/>
</dbReference>
<proteinExistence type="predicted"/>
<sequence>MPGAGLRFFRITIATALRVSVGVVLLGTAFKQRNQKPAIQHSDRPDLSGARPLLVRRQKIDGDLRLRRVIYPTAAPSA</sequence>
<evidence type="ECO:0000313" key="2">
    <source>
        <dbReference type="Proteomes" id="UP000258522"/>
    </source>
</evidence>
<accession>A0A3E1HFQ0</accession>
<reference evidence="1 2" key="1">
    <citation type="submission" date="2018-07" db="EMBL/GenBank/DDBJ databases">
        <title>Whole genome sequence of Mycobacterium uberis.</title>
        <authorList>
            <person name="Benjak A."/>
        </authorList>
    </citation>
    <scope>NUCLEOTIDE SEQUENCE [LARGE SCALE GENOMIC DNA]</scope>
    <source>
        <strain evidence="1 2">Jura</strain>
    </source>
</reference>
<comment type="caution">
    <text evidence="1">The sequence shown here is derived from an EMBL/GenBank/DDBJ whole genome shotgun (WGS) entry which is preliminary data.</text>
</comment>
<name>A0A3E1HFQ0_9MYCO</name>
<keyword evidence="2" id="KW-1185">Reference proteome</keyword>
<dbReference type="AlphaFoldDB" id="A0A3E1HFQ0"/>